<dbReference type="EMBL" id="MUKV01000034">
    <property type="protein sequence ID" value="OQS34184.1"/>
    <property type="molecule type" value="Genomic_DNA"/>
</dbReference>
<dbReference type="AlphaFoldDB" id="A0A1W0CHB1"/>
<name>A0A1W0CHB1_9NEIS</name>
<feature type="transmembrane region" description="Helical" evidence="1">
    <location>
        <begin position="6"/>
        <end position="25"/>
    </location>
</feature>
<evidence type="ECO:0000313" key="2">
    <source>
        <dbReference type="EMBL" id="OQS34184.1"/>
    </source>
</evidence>
<gene>
    <name evidence="2" type="ORF">B0T45_19440</name>
</gene>
<comment type="caution">
    <text evidence="2">The sequence shown here is derived from an EMBL/GenBank/DDBJ whole genome shotgun (WGS) entry which is preliminary data.</text>
</comment>
<reference evidence="2 3" key="1">
    <citation type="submission" date="2017-02" db="EMBL/GenBank/DDBJ databases">
        <title>Chromobacterium haemolyticum H5244.</title>
        <authorList>
            <person name="Gulvik C.A."/>
        </authorList>
    </citation>
    <scope>NUCLEOTIDE SEQUENCE [LARGE SCALE GENOMIC DNA]</scope>
    <source>
        <strain evidence="2 3">H5244</strain>
    </source>
</reference>
<sequence>MQEKSNIFTILTSSGAAVVVVVLGLGTTWRAWRSSGVSGCGGAERGEGWLWAWTSAEGKADGAEDAGSNPDSRLSSGWTPAWTYRLLSRTFFGYSGDPVDREPPDPA</sequence>
<dbReference type="Proteomes" id="UP000192721">
    <property type="component" value="Unassembled WGS sequence"/>
</dbReference>
<organism evidence="2 3">
    <name type="scientific">Chromobacterium haemolyticum</name>
    <dbReference type="NCBI Taxonomy" id="394935"/>
    <lineage>
        <taxon>Bacteria</taxon>
        <taxon>Pseudomonadati</taxon>
        <taxon>Pseudomonadota</taxon>
        <taxon>Betaproteobacteria</taxon>
        <taxon>Neisseriales</taxon>
        <taxon>Chromobacteriaceae</taxon>
        <taxon>Chromobacterium</taxon>
    </lineage>
</organism>
<keyword evidence="1" id="KW-0472">Membrane</keyword>
<keyword evidence="1" id="KW-1133">Transmembrane helix</keyword>
<protein>
    <submittedName>
        <fullName evidence="2">Uncharacterized protein</fullName>
    </submittedName>
</protein>
<keyword evidence="1" id="KW-0812">Transmembrane</keyword>
<proteinExistence type="predicted"/>
<evidence type="ECO:0000256" key="1">
    <source>
        <dbReference type="SAM" id="Phobius"/>
    </source>
</evidence>
<accession>A0A1W0CHB1</accession>
<evidence type="ECO:0000313" key="3">
    <source>
        <dbReference type="Proteomes" id="UP000192721"/>
    </source>
</evidence>